<sequence length="47" mass="5216">MAVAGLSTRFSRLKIDLLIKKIGITDKLDDFNTELAPHGFDLISVLE</sequence>
<protein>
    <submittedName>
        <fullName evidence="1">Uncharacterized protein</fullName>
    </submittedName>
</protein>
<dbReference type="Proteomes" id="UP000660708">
    <property type="component" value="Unassembled WGS sequence"/>
</dbReference>
<evidence type="ECO:0000313" key="2">
    <source>
        <dbReference type="Proteomes" id="UP000660708"/>
    </source>
</evidence>
<proteinExistence type="predicted"/>
<keyword evidence="2" id="KW-1185">Reference proteome</keyword>
<dbReference type="EMBL" id="AQHF01000034">
    <property type="protein sequence ID" value="MBE0348741.1"/>
    <property type="molecule type" value="Genomic_DNA"/>
</dbReference>
<dbReference type="AlphaFoldDB" id="A0A8I0MZH5"/>
<name>A0A8I0MZH5_9GAMM</name>
<reference evidence="1 2" key="1">
    <citation type="submission" date="2015-06" db="EMBL/GenBank/DDBJ databases">
        <title>Genome sequence of Pseudoalteromonas peptidolytica.</title>
        <authorList>
            <person name="Xie B.-B."/>
            <person name="Rong J.-C."/>
            <person name="Qin Q.-L."/>
            <person name="Zhang Y.-Z."/>
        </authorList>
    </citation>
    <scope>NUCLEOTIDE SEQUENCE [LARGE SCALE GENOMIC DNA]</scope>
    <source>
        <strain evidence="1 2">F12-50-A1</strain>
    </source>
</reference>
<comment type="caution">
    <text evidence="1">The sequence shown here is derived from an EMBL/GenBank/DDBJ whole genome shotgun (WGS) entry which is preliminary data.</text>
</comment>
<evidence type="ECO:0000313" key="1">
    <source>
        <dbReference type="EMBL" id="MBE0348741.1"/>
    </source>
</evidence>
<accession>A0A8I0MZH5</accession>
<gene>
    <name evidence="1" type="ORF">PPEP_b0565</name>
</gene>
<organism evidence="1 2">
    <name type="scientific">Pseudoalteromonas peptidolytica F12-50-A1</name>
    <dbReference type="NCBI Taxonomy" id="1315280"/>
    <lineage>
        <taxon>Bacteria</taxon>
        <taxon>Pseudomonadati</taxon>
        <taxon>Pseudomonadota</taxon>
        <taxon>Gammaproteobacteria</taxon>
        <taxon>Alteromonadales</taxon>
        <taxon>Pseudoalteromonadaceae</taxon>
        <taxon>Pseudoalteromonas</taxon>
    </lineage>
</organism>